<comment type="caution">
    <text evidence="2">The sequence shown here is derived from an EMBL/GenBank/DDBJ whole genome shotgun (WGS) entry which is preliminary data.</text>
</comment>
<protein>
    <submittedName>
        <fullName evidence="2">Uncharacterized protein</fullName>
    </submittedName>
</protein>
<sequence>MIRKRGRGENNTSRRHRGGGCTASCRDGTATKSQGPHNADPECCPNGVPVRFPIMRARQCLFYLVLDYDPLTKCQKYNGEQIKECINEKGTSS</sequence>
<keyword evidence="3" id="KW-1185">Reference proteome</keyword>
<evidence type="ECO:0000313" key="2">
    <source>
        <dbReference type="EMBL" id="KAJ1119726.1"/>
    </source>
</evidence>
<evidence type="ECO:0000256" key="1">
    <source>
        <dbReference type="SAM" id="MobiDB-lite"/>
    </source>
</evidence>
<dbReference type="AlphaFoldDB" id="A0AAV7NW98"/>
<accession>A0AAV7NW98</accession>
<evidence type="ECO:0000313" key="3">
    <source>
        <dbReference type="Proteomes" id="UP001066276"/>
    </source>
</evidence>
<dbReference type="EMBL" id="JANPWB010000012">
    <property type="protein sequence ID" value="KAJ1119726.1"/>
    <property type="molecule type" value="Genomic_DNA"/>
</dbReference>
<dbReference type="Proteomes" id="UP001066276">
    <property type="component" value="Chromosome 8"/>
</dbReference>
<organism evidence="2 3">
    <name type="scientific">Pleurodeles waltl</name>
    <name type="common">Iberian ribbed newt</name>
    <dbReference type="NCBI Taxonomy" id="8319"/>
    <lineage>
        <taxon>Eukaryota</taxon>
        <taxon>Metazoa</taxon>
        <taxon>Chordata</taxon>
        <taxon>Craniata</taxon>
        <taxon>Vertebrata</taxon>
        <taxon>Euteleostomi</taxon>
        <taxon>Amphibia</taxon>
        <taxon>Batrachia</taxon>
        <taxon>Caudata</taxon>
        <taxon>Salamandroidea</taxon>
        <taxon>Salamandridae</taxon>
        <taxon>Pleurodelinae</taxon>
        <taxon>Pleurodeles</taxon>
    </lineage>
</organism>
<name>A0AAV7NW98_PLEWA</name>
<reference evidence="2" key="1">
    <citation type="journal article" date="2022" name="bioRxiv">
        <title>Sequencing and chromosome-scale assembly of the giantPleurodeles waltlgenome.</title>
        <authorList>
            <person name="Brown T."/>
            <person name="Elewa A."/>
            <person name="Iarovenko S."/>
            <person name="Subramanian E."/>
            <person name="Araus A.J."/>
            <person name="Petzold A."/>
            <person name="Susuki M."/>
            <person name="Suzuki K.-i.T."/>
            <person name="Hayashi T."/>
            <person name="Toyoda A."/>
            <person name="Oliveira C."/>
            <person name="Osipova E."/>
            <person name="Leigh N.D."/>
            <person name="Simon A."/>
            <person name="Yun M.H."/>
        </authorList>
    </citation>
    <scope>NUCLEOTIDE SEQUENCE</scope>
    <source>
        <strain evidence="2">20211129_DDA</strain>
        <tissue evidence="2">Liver</tissue>
    </source>
</reference>
<proteinExistence type="predicted"/>
<gene>
    <name evidence="2" type="ORF">NDU88_007911</name>
</gene>
<feature type="region of interest" description="Disordered" evidence="1">
    <location>
        <begin position="1"/>
        <end position="43"/>
    </location>
</feature>